<evidence type="ECO:0000256" key="3">
    <source>
        <dbReference type="ARBA" id="ARBA00011738"/>
    </source>
</evidence>
<evidence type="ECO:0000256" key="2">
    <source>
        <dbReference type="ARBA" id="ARBA00007871"/>
    </source>
</evidence>
<dbReference type="InterPro" id="IPR036390">
    <property type="entry name" value="WH_DNA-bd_sf"/>
</dbReference>
<dbReference type="Gene3D" id="1.10.60.10">
    <property type="entry name" value="Iron dependent repressor, metal binding and dimerisation domain"/>
    <property type="match status" value="1"/>
</dbReference>
<dbReference type="PROSITE" id="PS50944">
    <property type="entry name" value="HTH_DTXR"/>
    <property type="match status" value="1"/>
</dbReference>
<dbReference type="FunFam" id="1.10.60.10:FF:000004">
    <property type="entry name" value="DtxR family transcriptional regulator"/>
    <property type="match status" value="1"/>
</dbReference>
<feature type="domain" description="HTH dtxR-type" evidence="8">
    <location>
        <begin position="2"/>
        <end position="64"/>
    </location>
</feature>
<keyword evidence="7" id="KW-0804">Transcription</keyword>
<dbReference type="Gene3D" id="2.30.30.90">
    <property type="match status" value="1"/>
</dbReference>
<dbReference type="Pfam" id="PF02742">
    <property type="entry name" value="Fe_dep_repr_C"/>
    <property type="match status" value="1"/>
</dbReference>
<dbReference type="KEGG" id="srub:C2R22_05260"/>
<accession>A0A2I8VPN2</accession>
<dbReference type="GO" id="GO:0003700">
    <property type="term" value="F:DNA-binding transcription factor activity"/>
    <property type="evidence" value="ECO:0007669"/>
    <property type="project" value="InterPro"/>
</dbReference>
<dbReference type="InterPro" id="IPR008988">
    <property type="entry name" value="Transcriptional_repressor_C"/>
</dbReference>
<dbReference type="SMART" id="SM00529">
    <property type="entry name" value="HTH_DTXR"/>
    <property type="match status" value="1"/>
</dbReference>
<dbReference type="Pfam" id="PF01325">
    <property type="entry name" value="Fe_dep_repress"/>
    <property type="match status" value="1"/>
</dbReference>
<dbReference type="AlphaFoldDB" id="A0A2I8VPN2"/>
<keyword evidence="6" id="KW-0238">DNA-binding</keyword>
<dbReference type="SMART" id="SM00899">
    <property type="entry name" value="FeoA"/>
    <property type="match status" value="1"/>
</dbReference>
<dbReference type="InterPro" id="IPR038157">
    <property type="entry name" value="FeoA_core_dom"/>
</dbReference>
<dbReference type="GO" id="GO:0003677">
    <property type="term" value="F:DNA binding"/>
    <property type="evidence" value="ECO:0007669"/>
    <property type="project" value="UniProtKB-KW"/>
</dbReference>
<dbReference type="OrthoDB" id="24735at2157"/>
<evidence type="ECO:0000256" key="1">
    <source>
        <dbReference type="ARBA" id="ARBA00004496"/>
    </source>
</evidence>
<dbReference type="GO" id="GO:0046983">
    <property type="term" value="F:protein dimerization activity"/>
    <property type="evidence" value="ECO:0007669"/>
    <property type="project" value="InterPro"/>
</dbReference>
<keyword evidence="10" id="KW-1185">Reference proteome</keyword>
<protein>
    <submittedName>
        <fullName evidence="9">DtxR family transcriptional regulator</fullName>
    </submittedName>
</protein>
<sequence length="233" mass="25596">MLSDVMEDYLKAIYTLQTEQGPPVSTSAIADALAKTPPTVTSMLGKLEERGLVAREKYKGVELTPEGETVALEVIRHHRLLEAYLAEHLDYDWSEVHDEADALEHHISEEFERRVAEALGDPEVDPHGDPIPSADLTPLDVDDSTRLDDHAVGEQVVVTRVSDRDEEELQYLSDAGITPGTRLEIVDVAPFGMVTVRVGEGDREQSLPEAVARSIRVVPATEDGTEYGTEVEG</sequence>
<dbReference type="GO" id="GO:0005737">
    <property type="term" value="C:cytoplasm"/>
    <property type="evidence" value="ECO:0007669"/>
    <property type="project" value="UniProtKB-SubCell"/>
</dbReference>
<dbReference type="InterPro" id="IPR036388">
    <property type="entry name" value="WH-like_DNA-bd_sf"/>
</dbReference>
<dbReference type="EMBL" id="CP026309">
    <property type="protein sequence ID" value="AUV83887.1"/>
    <property type="molecule type" value="Genomic_DNA"/>
</dbReference>
<comment type="similarity">
    <text evidence="2">Belongs to the DtxR/MntR family.</text>
</comment>
<dbReference type="GeneID" id="35591476"/>
<comment type="subunit">
    <text evidence="3">Homodimer.</text>
</comment>
<evidence type="ECO:0000256" key="5">
    <source>
        <dbReference type="ARBA" id="ARBA00023015"/>
    </source>
</evidence>
<dbReference type="SUPFAM" id="SSF50037">
    <property type="entry name" value="C-terminal domain of transcriptional repressors"/>
    <property type="match status" value="1"/>
</dbReference>
<evidence type="ECO:0000256" key="4">
    <source>
        <dbReference type="ARBA" id="ARBA00023004"/>
    </source>
</evidence>
<evidence type="ECO:0000256" key="7">
    <source>
        <dbReference type="ARBA" id="ARBA00023163"/>
    </source>
</evidence>
<evidence type="ECO:0000256" key="6">
    <source>
        <dbReference type="ARBA" id="ARBA00023125"/>
    </source>
</evidence>
<keyword evidence="4" id="KW-0408">Iron</keyword>
<dbReference type="InterPro" id="IPR007167">
    <property type="entry name" value="Fe-transptr_FeoA-like"/>
</dbReference>
<dbReference type="InterPro" id="IPR012318">
    <property type="entry name" value="HTH_CRP"/>
</dbReference>
<dbReference type="InterPro" id="IPR001367">
    <property type="entry name" value="Fe_dep_repressor"/>
</dbReference>
<dbReference type="RefSeq" id="WP_103427576.1">
    <property type="nucleotide sequence ID" value="NZ_CP026309.1"/>
</dbReference>
<dbReference type="PANTHER" id="PTHR33238:SF7">
    <property type="entry name" value="IRON-DEPENDENT TRANSCRIPTIONAL REGULATOR"/>
    <property type="match status" value="1"/>
</dbReference>
<dbReference type="Proteomes" id="UP000236584">
    <property type="component" value="Chromosome"/>
</dbReference>
<dbReference type="SUPFAM" id="SSF47979">
    <property type="entry name" value="Iron-dependent repressor protein, dimerization domain"/>
    <property type="match status" value="1"/>
</dbReference>
<evidence type="ECO:0000313" key="10">
    <source>
        <dbReference type="Proteomes" id="UP000236584"/>
    </source>
</evidence>
<dbReference type="SUPFAM" id="SSF46785">
    <property type="entry name" value="Winged helix' DNA-binding domain"/>
    <property type="match status" value="1"/>
</dbReference>
<dbReference type="Pfam" id="PF04023">
    <property type="entry name" value="FeoA"/>
    <property type="match status" value="1"/>
</dbReference>
<dbReference type="InterPro" id="IPR022687">
    <property type="entry name" value="HTH_DTXR"/>
</dbReference>
<proteinExistence type="inferred from homology"/>
<dbReference type="InterPro" id="IPR022689">
    <property type="entry name" value="Iron_dep_repressor"/>
</dbReference>
<dbReference type="Gene3D" id="1.10.10.10">
    <property type="entry name" value="Winged helix-like DNA-binding domain superfamily/Winged helix DNA-binding domain"/>
    <property type="match status" value="1"/>
</dbReference>
<keyword evidence="5" id="KW-0805">Transcription regulation</keyword>
<dbReference type="PANTHER" id="PTHR33238">
    <property type="entry name" value="IRON (METAL) DEPENDENT REPRESSOR, DTXR FAMILY"/>
    <property type="match status" value="1"/>
</dbReference>
<evidence type="ECO:0000259" key="8">
    <source>
        <dbReference type="PROSITE" id="PS50944"/>
    </source>
</evidence>
<dbReference type="InterPro" id="IPR050536">
    <property type="entry name" value="DtxR_MntR_Metal-Reg"/>
</dbReference>
<organism evidence="9 10">
    <name type="scientific">Salinigranum rubrum</name>
    <dbReference type="NCBI Taxonomy" id="755307"/>
    <lineage>
        <taxon>Archaea</taxon>
        <taxon>Methanobacteriati</taxon>
        <taxon>Methanobacteriota</taxon>
        <taxon>Stenosarchaea group</taxon>
        <taxon>Halobacteria</taxon>
        <taxon>Halobacteriales</taxon>
        <taxon>Haloferacaceae</taxon>
        <taxon>Salinigranum</taxon>
    </lineage>
</organism>
<comment type="subcellular location">
    <subcellularLocation>
        <location evidence="1">Cytoplasm</location>
    </subcellularLocation>
</comment>
<dbReference type="SMART" id="SM00419">
    <property type="entry name" value="HTH_CRP"/>
    <property type="match status" value="1"/>
</dbReference>
<name>A0A2I8VPN2_9EURY</name>
<dbReference type="GO" id="GO:0046914">
    <property type="term" value="F:transition metal ion binding"/>
    <property type="evidence" value="ECO:0007669"/>
    <property type="project" value="InterPro"/>
</dbReference>
<gene>
    <name evidence="9" type="ORF">C2R22_05260</name>
</gene>
<reference evidence="9 10" key="1">
    <citation type="submission" date="2018-01" db="EMBL/GenBank/DDBJ databases">
        <title>Complete genome sequence of Salinigranum rubrum GX10T, an extremely halophilic archaeon isolated from a marine solar saltern.</title>
        <authorList>
            <person name="Han S."/>
        </authorList>
    </citation>
    <scope>NUCLEOTIDE SEQUENCE [LARGE SCALE GENOMIC DNA]</scope>
    <source>
        <strain evidence="9 10">GX10</strain>
    </source>
</reference>
<dbReference type="InterPro" id="IPR036421">
    <property type="entry name" value="Fe_dep_repressor_sf"/>
</dbReference>
<evidence type="ECO:0000313" key="9">
    <source>
        <dbReference type="EMBL" id="AUV83887.1"/>
    </source>
</evidence>